<dbReference type="PANTHER" id="PTHR43344:SF14">
    <property type="entry name" value="HAD-IB FAMILY HYDROLASE"/>
    <property type="match status" value="1"/>
</dbReference>
<gene>
    <name evidence="1" type="ORF">D8I30_13845</name>
</gene>
<organism evidence="1 2">
    <name type="scientific">Brevundimonas naejangsanensis</name>
    <dbReference type="NCBI Taxonomy" id="588932"/>
    <lineage>
        <taxon>Bacteria</taxon>
        <taxon>Pseudomonadati</taxon>
        <taxon>Pseudomonadota</taxon>
        <taxon>Alphaproteobacteria</taxon>
        <taxon>Caulobacterales</taxon>
        <taxon>Caulobacteraceae</taxon>
        <taxon>Brevundimonas</taxon>
    </lineage>
</organism>
<dbReference type="NCBIfam" id="TIGR01490">
    <property type="entry name" value="HAD-SF-IB-hyp1"/>
    <property type="match status" value="1"/>
</dbReference>
<dbReference type="InterPro" id="IPR006385">
    <property type="entry name" value="HAD_hydro_SerB1"/>
</dbReference>
<reference evidence="1 2" key="1">
    <citation type="submission" date="2018-10" db="EMBL/GenBank/DDBJ databases">
        <title>Complete genome sequence of Brevundimonas naejangsanensis BRV3.</title>
        <authorList>
            <person name="Berrios L."/>
            <person name="Ely B."/>
        </authorList>
    </citation>
    <scope>NUCLEOTIDE SEQUENCE [LARGE SCALE GENOMIC DNA]</scope>
    <source>
        <strain evidence="1 2">BRV3</strain>
    </source>
</reference>
<dbReference type="NCBIfam" id="TIGR01488">
    <property type="entry name" value="HAD-SF-IB"/>
    <property type="match status" value="1"/>
</dbReference>
<dbReference type="SUPFAM" id="SSF56784">
    <property type="entry name" value="HAD-like"/>
    <property type="match status" value="1"/>
</dbReference>
<dbReference type="GO" id="GO:0000287">
    <property type="term" value="F:magnesium ion binding"/>
    <property type="evidence" value="ECO:0007669"/>
    <property type="project" value="TreeGrafter"/>
</dbReference>
<dbReference type="EMBL" id="CP032707">
    <property type="protein sequence ID" value="AYG96132.1"/>
    <property type="molecule type" value="Genomic_DNA"/>
</dbReference>
<dbReference type="Gene3D" id="1.20.1440.100">
    <property type="entry name" value="SG protein - dephosphorylation function"/>
    <property type="match status" value="1"/>
</dbReference>
<sequence>MSDMGATTSFHQTPAEGRRVVAFDFDGTLTIRDSFTAFLRRRAGAAGWATGLIRMAPALAGYLRDHDRGRIKAAAVRQFLRGLERAALEAEAERFADAVWTDFMRPDALACWDEWGRRGAHRVIVTASPETTVAPFARRLGAENLIGTRLAFDGQDRVIGAFIGENCRGEEKMVRLRAAYGADVQVVAAYGDTSGDAQMIAAAEEKGFRVFTGRP</sequence>
<protein>
    <submittedName>
        <fullName evidence="1">HAD-IB family hydrolase</fullName>
    </submittedName>
</protein>
<evidence type="ECO:0000313" key="2">
    <source>
        <dbReference type="Proteomes" id="UP000276984"/>
    </source>
</evidence>
<dbReference type="AlphaFoldDB" id="A0A494RPW7"/>
<proteinExistence type="predicted"/>
<name>A0A494RPW7_9CAUL</name>
<evidence type="ECO:0000313" key="1">
    <source>
        <dbReference type="EMBL" id="AYG96132.1"/>
    </source>
</evidence>
<keyword evidence="1" id="KW-0378">Hydrolase</keyword>
<dbReference type="GO" id="GO:0036424">
    <property type="term" value="F:L-phosphoserine phosphatase activity"/>
    <property type="evidence" value="ECO:0007669"/>
    <property type="project" value="TreeGrafter"/>
</dbReference>
<dbReference type="GO" id="GO:0006564">
    <property type="term" value="P:L-serine biosynthetic process"/>
    <property type="evidence" value="ECO:0007669"/>
    <property type="project" value="TreeGrafter"/>
</dbReference>
<keyword evidence="2" id="KW-1185">Reference proteome</keyword>
<dbReference type="GO" id="GO:0005737">
    <property type="term" value="C:cytoplasm"/>
    <property type="evidence" value="ECO:0007669"/>
    <property type="project" value="TreeGrafter"/>
</dbReference>
<dbReference type="InterPro" id="IPR023214">
    <property type="entry name" value="HAD_sf"/>
</dbReference>
<dbReference type="PANTHER" id="PTHR43344">
    <property type="entry name" value="PHOSPHOSERINE PHOSPHATASE"/>
    <property type="match status" value="1"/>
</dbReference>
<dbReference type="Pfam" id="PF12710">
    <property type="entry name" value="HAD"/>
    <property type="match status" value="1"/>
</dbReference>
<dbReference type="Proteomes" id="UP000276984">
    <property type="component" value="Chromosome"/>
</dbReference>
<dbReference type="InterPro" id="IPR050582">
    <property type="entry name" value="HAD-like_SerB"/>
</dbReference>
<dbReference type="RefSeq" id="WP_121483245.1">
    <property type="nucleotide sequence ID" value="NZ_CP032707.1"/>
</dbReference>
<dbReference type="Gene3D" id="3.40.50.1000">
    <property type="entry name" value="HAD superfamily/HAD-like"/>
    <property type="match status" value="1"/>
</dbReference>
<dbReference type="InterPro" id="IPR036412">
    <property type="entry name" value="HAD-like_sf"/>
</dbReference>
<accession>A0A494RPW7</accession>
<dbReference type="OrthoDB" id="9794212at2"/>